<gene>
    <name evidence="5" type="ORF">GXN74_13660</name>
</gene>
<keyword evidence="6" id="KW-1185">Reference proteome</keyword>
<evidence type="ECO:0000313" key="6">
    <source>
        <dbReference type="Proteomes" id="UP000461585"/>
    </source>
</evidence>
<evidence type="ECO:0000259" key="4">
    <source>
        <dbReference type="PROSITE" id="PS51000"/>
    </source>
</evidence>
<dbReference type="InterPro" id="IPR036390">
    <property type="entry name" value="WH_DNA-bd_sf"/>
</dbReference>
<reference evidence="5 6" key="1">
    <citation type="submission" date="2020-01" db="EMBL/GenBank/DDBJ databases">
        <title>Anaeroalcalibacter tamaniensis gen. nov., sp. nov., moderately halophilic strictly anaerobic fermenter bacterium from mud volcano of Taman peninsula.</title>
        <authorList>
            <person name="Frolova A."/>
            <person name="Merkel A.Y."/>
            <person name="Slobodkin A.I."/>
        </authorList>
    </citation>
    <scope>NUCLEOTIDE SEQUENCE [LARGE SCALE GENOMIC DNA]</scope>
    <source>
        <strain evidence="5 6">F-3ap</strain>
    </source>
</reference>
<dbReference type="InterPro" id="IPR001034">
    <property type="entry name" value="DeoR_HTH"/>
</dbReference>
<dbReference type="InterPro" id="IPR036388">
    <property type="entry name" value="WH-like_DNA-bd_sf"/>
</dbReference>
<dbReference type="RefSeq" id="WP_162371503.1">
    <property type="nucleotide sequence ID" value="NZ_JAAEEH010000060.1"/>
</dbReference>
<dbReference type="Gene3D" id="3.40.50.1360">
    <property type="match status" value="1"/>
</dbReference>
<dbReference type="Gene3D" id="1.10.10.10">
    <property type="entry name" value="Winged helix-like DNA-binding domain superfamily/Winged helix DNA-binding domain"/>
    <property type="match status" value="1"/>
</dbReference>
<protein>
    <submittedName>
        <fullName evidence="5">DeoR/GlpR transcriptional regulator</fullName>
    </submittedName>
</protein>
<accession>A0A7X5HY41</accession>
<dbReference type="Pfam" id="PF00455">
    <property type="entry name" value="DeoRC"/>
    <property type="match status" value="1"/>
</dbReference>
<dbReference type="Pfam" id="PF08220">
    <property type="entry name" value="HTH_DeoR"/>
    <property type="match status" value="1"/>
</dbReference>
<proteinExistence type="predicted"/>
<evidence type="ECO:0000256" key="1">
    <source>
        <dbReference type="ARBA" id="ARBA00023015"/>
    </source>
</evidence>
<dbReference type="PANTHER" id="PTHR30363">
    <property type="entry name" value="HTH-TYPE TRANSCRIPTIONAL REGULATOR SRLR-RELATED"/>
    <property type="match status" value="1"/>
</dbReference>
<comment type="caution">
    <text evidence="5">The sequence shown here is derived from an EMBL/GenBank/DDBJ whole genome shotgun (WGS) entry which is preliminary data.</text>
</comment>
<dbReference type="InterPro" id="IPR014036">
    <property type="entry name" value="DeoR-like_C"/>
</dbReference>
<dbReference type="SUPFAM" id="SSF46785">
    <property type="entry name" value="Winged helix' DNA-binding domain"/>
    <property type="match status" value="1"/>
</dbReference>
<dbReference type="InterPro" id="IPR050313">
    <property type="entry name" value="Carb_Metab_HTH_regulators"/>
</dbReference>
<dbReference type="PROSITE" id="PS51000">
    <property type="entry name" value="HTH_DEOR_2"/>
    <property type="match status" value="1"/>
</dbReference>
<evidence type="ECO:0000256" key="2">
    <source>
        <dbReference type="ARBA" id="ARBA00023125"/>
    </source>
</evidence>
<dbReference type="AlphaFoldDB" id="A0A7X5HY41"/>
<keyword evidence="2" id="KW-0238">DNA-binding</keyword>
<keyword evidence="1" id="KW-0805">Transcription regulation</keyword>
<dbReference type="SMART" id="SM01134">
    <property type="entry name" value="DeoRC"/>
    <property type="match status" value="1"/>
</dbReference>
<dbReference type="GO" id="GO:0003700">
    <property type="term" value="F:DNA-binding transcription factor activity"/>
    <property type="evidence" value="ECO:0007669"/>
    <property type="project" value="InterPro"/>
</dbReference>
<dbReference type="InterPro" id="IPR037171">
    <property type="entry name" value="NagB/RpiA_transferase-like"/>
</dbReference>
<dbReference type="PRINTS" id="PR00037">
    <property type="entry name" value="HTHLACR"/>
</dbReference>
<keyword evidence="3" id="KW-0804">Transcription</keyword>
<name>A0A7X5HY41_9FIRM</name>
<dbReference type="SUPFAM" id="SSF100950">
    <property type="entry name" value="NagB/RpiA/CoA transferase-like"/>
    <property type="match status" value="1"/>
</dbReference>
<dbReference type="PROSITE" id="PS00894">
    <property type="entry name" value="HTH_DEOR_1"/>
    <property type="match status" value="1"/>
</dbReference>
<evidence type="ECO:0000313" key="5">
    <source>
        <dbReference type="EMBL" id="NDL68784.1"/>
    </source>
</evidence>
<dbReference type="EMBL" id="JAAEEH010000060">
    <property type="protein sequence ID" value="NDL68784.1"/>
    <property type="molecule type" value="Genomic_DNA"/>
</dbReference>
<organism evidence="5 6">
    <name type="scientific">Anaerotalea alkaliphila</name>
    <dbReference type="NCBI Taxonomy" id="2662126"/>
    <lineage>
        <taxon>Bacteria</taxon>
        <taxon>Bacillati</taxon>
        <taxon>Bacillota</taxon>
        <taxon>Clostridia</taxon>
        <taxon>Eubacteriales</taxon>
        <taxon>Anaerotalea</taxon>
    </lineage>
</organism>
<feature type="domain" description="HTH deoR-type" evidence="4">
    <location>
        <begin position="2"/>
        <end position="57"/>
    </location>
</feature>
<dbReference type="InterPro" id="IPR018356">
    <property type="entry name" value="Tscrpt_reg_HTH_DeoR_CS"/>
</dbReference>
<sequence length="253" mass="28320">MRSKRLDSVKKYIEENKTVTLDQLCAEFQVSKNTIRRDINELVSSGEIRKIYGGVTIEGFKPMSSFDERNISNLELKQRIARYAAKLVKDGEIIFIDSGTTTMHMVEHLKERQNLTILTNSIEVIMRAIPYPNINVISLSGTLNRKTLSFTGASSAEVLGRFNINKAFLASTGISTAGGATNSSPAETEIKHTALLKSQQSFLLLDHTKFNTIALITYSRFDDIHTLVTDDFPPSDIQKMLEKKGCRILIAEE</sequence>
<dbReference type="Proteomes" id="UP000461585">
    <property type="component" value="Unassembled WGS sequence"/>
</dbReference>
<dbReference type="SMART" id="SM00420">
    <property type="entry name" value="HTH_DEOR"/>
    <property type="match status" value="1"/>
</dbReference>
<dbReference type="GO" id="GO:0003677">
    <property type="term" value="F:DNA binding"/>
    <property type="evidence" value="ECO:0007669"/>
    <property type="project" value="UniProtKB-KW"/>
</dbReference>
<dbReference type="PANTHER" id="PTHR30363:SF60">
    <property type="entry name" value="HTH-TYPE TRANSCRIPTIONAL REGULATOR IOLR"/>
    <property type="match status" value="1"/>
</dbReference>
<evidence type="ECO:0000256" key="3">
    <source>
        <dbReference type="ARBA" id="ARBA00023163"/>
    </source>
</evidence>